<proteinExistence type="predicted"/>
<protein>
    <recommendedName>
        <fullName evidence="4">DUF1287 domain-containing protein</fullName>
    </recommendedName>
</protein>
<keyword evidence="1" id="KW-0812">Transmembrane</keyword>
<dbReference type="InterPro" id="IPR009706">
    <property type="entry name" value="DUF1287"/>
</dbReference>
<keyword evidence="1" id="KW-0472">Membrane</keyword>
<gene>
    <name evidence="2" type="ORF">Uis1B_1789</name>
</gene>
<reference evidence="2 3" key="1">
    <citation type="submission" date="2017-07" db="EMBL/GenBank/DDBJ databases">
        <title>Bifidobacterium novel species.</title>
        <authorList>
            <person name="Lugli G.A."/>
            <person name="Milani C."/>
            <person name="Duranti S."/>
            <person name="Mangifesta M."/>
        </authorList>
    </citation>
    <scope>NUCLEOTIDE SEQUENCE [LARGE SCALE GENOMIC DNA]</scope>
    <source>
        <strain evidence="3">Uis1B</strain>
    </source>
</reference>
<dbReference type="OrthoDB" id="114026at2"/>
<name>A0A2N5J7W2_9BIFI</name>
<comment type="caution">
    <text evidence="2">The sequence shown here is derived from an EMBL/GenBank/DDBJ whole genome shotgun (WGS) entry which is preliminary data.</text>
</comment>
<accession>A0A2N5J7W2</accession>
<keyword evidence="1" id="KW-1133">Transmembrane helix</keyword>
<dbReference type="Pfam" id="PF06940">
    <property type="entry name" value="DUF1287"/>
    <property type="match status" value="1"/>
</dbReference>
<evidence type="ECO:0000256" key="1">
    <source>
        <dbReference type="SAM" id="Phobius"/>
    </source>
</evidence>
<keyword evidence="3" id="KW-1185">Reference proteome</keyword>
<organism evidence="2 3">
    <name type="scientific">Bifidobacterium margollesii</name>
    <dbReference type="NCBI Taxonomy" id="2020964"/>
    <lineage>
        <taxon>Bacteria</taxon>
        <taxon>Bacillati</taxon>
        <taxon>Actinomycetota</taxon>
        <taxon>Actinomycetes</taxon>
        <taxon>Bifidobacteriales</taxon>
        <taxon>Bifidobacteriaceae</taxon>
        <taxon>Bifidobacterium</taxon>
    </lineage>
</organism>
<evidence type="ECO:0000313" key="3">
    <source>
        <dbReference type="Proteomes" id="UP000235050"/>
    </source>
</evidence>
<feature type="transmembrane region" description="Helical" evidence="1">
    <location>
        <begin position="24"/>
        <end position="46"/>
    </location>
</feature>
<sequence>MGGMGHARHPSVHSDSRGRGGRRVAIVVITLILLLAVGSTGAMVLWRGRSSGTPDGSAAASAGSSITVANIRSSSDYNHNGIDDYTDLVRGARAEAKVHPIYDDGYYQGGYPPEGRGACTDLVEHAFRAAGFDLKAMVDADIVAHHEHYPGLTRPDPNIDFRRSGVLDGFFGAYAVRLTNDVRPGDAANLAQWQHGDIVIFDHTKHIAVVSDRRDAQGVPYLIHNNRQRGDMEEDYLIRTHRRTITSHYRFDSSRVSADVLRTWHG</sequence>
<evidence type="ECO:0000313" key="2">
    <source>
        <dbReference type="EMBL" id="PLS30302.1"/>
    </source>
</evidence>
<dbReference type="AlphaFoldDB" id="A0A2N5J7W2"/>
<dbReference type="Proteomes" id="UP000235050">
    <property type="component" value="Unassembled WGS sequence"/>
</dbReference>
<evidence type="ECO:0008006" key="4">
    <source>
        <dbReference type="Google" id="ProtNLM"/>
    </source>
</evidence>
<dbReference type="EMBL" id="NMWU01000035">
    <property type="protein sequence ID" value="PLS30302.1"/>
    <property type="molecule type" value="Genomic_DNA"/>
</dbReference>